<feature type="domain" description="ABC-type transport auxiliary lipoprotein component" evidence="1">
    <location>
        <begin position="37"/>
        <end position="195"/>
    </location>
</feature>
<organism evidence="2">
    <name type="scientific">uncultured Thiotrichaceae bacterium</name>
    <dbReference type="NCBI Taxonomy" id="298394"/>
    <lineage>
        <taxon>Bacteria</taxon>
        <taxon>Pseudomonadati</taxon>
        <taxon>Pseudomonadota</taxon>
        <taxon>Gammaproteobacteria</taxon>
        <taxon>Thiotrichales</taxon>
        <taxon>Thiotrichaceae</taxon>
        <taxon>environmental samples</taxon>
    </lineage>
</organism>
<name>A0A6S6SWV8_9GAMM</name>
<sequence>MSKVAINKITFYLFMVIAFTLQTGCSEIVSDDETKFYALSPADVATASGDSKLKLGIGPVKISRMISRPQLVVRTEQHQINVLEQHQWGGSLKEEVAQIIIDNLSANLGTEQVEHFPWKKAFKPDYQVRVRIERMDGIPGGEVALKARWWLRKGNAPTDQLAEFSTYRVKTKDKSYPAYVAALSKTLEQLSTEIAKSIK</sequence>
<proteinExistence type="predicted"/>
<dbReference type="EMBL" id="CACVAY010000038">
    <property type="protein sequence ID" value="CAA6809036.1"/>
    <property type="molecule type" value="Genomic_DNA"/>
</dbReference>
<evidence type="ECO:0000313" key="2">
    <source>
        <dbReference type="EMBL" id="CAA6809036.1"/>
    </source>
</evidence>
<protein>
    <recommendedName>
        <fullName evidence="1">ABC-type transport auxiliary lipoprotein component domain-containing protein</fullName>
    </recommendedName>
</protein>
<reference evidence="2" key="1">
    <citation type="submission" date="2020-01" db="EMBL/GenBank/DDBJ databases">
        <authorList>
            <person name="Meier V. D."/>
            <person name="Meier V D."/>
        </authorList>
    </citation>
    <scope>NUCLEOTIDE SEQUENCE</scope>
    <source>
        <strain evidence="2">HLG_WM_MAG_07</strain>
    </source>
</reference>
<evidence type="ECO:0000259" key="1">
    <source>
        <dbReference type="Pfam" id="PF03886"/>
    </source>
</evidence>
<accession>A0A6S6SWV8</accession>
<dbReference type="Pfam" id="PF03886">
    <property type="entry name" value="ABC_trans_aux"/>
    <property type="match status" value="1"/>
</dbReference>
<dbReference type="AlphaFoldDB" id="A0A6S6SWV8"/>
<gene>
    <name evidence="2" type="ORF">HELGO_WM12886</name>
</gene>
<dbReference type="SUPFAM" id="SSF159594">
    <property type="entry name" value="XCC0632-like"/>
    <property type="match status" value="1"/>
</dbReference>
<dbReference type="Gene3D" id="3.40.50.10610">
    <property type="entry name" value="ABC-type transport auxiliary lipoprotein component"/>
    <property type="match status" value="1"/>
</dbReference>
<dbReference type="InterPro" id="IPR005586">
    <property type="entry name" value="ABC_trans_aux"/>
</dbReference>